<dbReference type="InterPro" id="IPR011707">
    <property type="entry name" value="Cu-oxidase-like_N"/>
</dbReference>
<dbReference type="Pfam" id="PF01965">
    <property type="entry name" value="DJ-1_PfpI"/>
    <property type="match status" value="1"/>
</dbReference>
<evidence type="ECO:0000256" key="1">
    <source>
        <dbReference type="ARBA" id="ARBA00022723"/>
    </source>
</evidence>
<dbReference type="CDD" id="cd13900">
    <property type="entry name" value="CuRO_3_Tth-MCO_like"/>
    <property type="match status" value="1"/>
</dbReference>
<protein>
    <submittedName>
        <fullName evidence="6">Multicopper oxidase domain-containing protein</fullName>
    </submittedName>
</protein>
<dbReference type="CDD" id="cd03139">
    <property type="entry name" value="GATase1_PfpI_2"/>
    <property type="match status" value="1"/>
</dbReference>
<feature type="domain" description="Plastocyanin-like" evidence="4">
    <location>
        <begin position="418"/>
        <end position="557"/>
    </location>
</feature>
<dbReference type="PANTHER" id="PTHR43130">
    <property type="entry name" value="ARAC-FAMILY TRANSCRIPTIONAL REGULATOR"/>
    <property type="match status" value="1"/>
</dbReference>
<dbReference type="InterPro" id="IPR002818">
    <property type="entry name" value="DJ-1/PfpI"/>
</dbReference>
<evidence type="ECO:0000256" key="2">
    <source>
        <dbReference type="ARBA" id="ARBA00023002"/>
    </source>
</evidence>
<dbReference type="GO" id="GO:0016491">
    <property type="term" value="F:oxidoreductase activity"/>
    <property type="evidence" value="ECO:0007669"/>
    <property type="project" value="UniProtKB-KW"/>
</dbReference>
<evidence type="ECO:0000313" key="7">
    <source>
        <dbReference type="Proteomes" id="UP000664702"/>
    </source>
</evidence>
<dbReference type="PROSITE" id="PS00079">
    <property type="entry name" value="MULTICOPPER_OXIDASE1"/>
    <property type="match status" value="1"/>
</dbReference>
<keyword evidence="1" id="KW-0479">Metal-binding</keyword>
<reference evidence="6 7" key="1">
    <citation type="journal article" date="2022" name="Int. J. Syst. Evol. Microbiol.">
        <title>Strains of Bradyrhizobium barranii sp. nov. associated with legumes native to Canada are symbionts of soybeans and belong to different subspecies (subsp. barranii subsp. nov. and subsp. apii subsp. nov.) and symbiovars (sv. glycinearum and sv. septentrionale).</title>
        <authorList>
            <person name="Bromfield E.S.P."/>
            <person name="Cloutier S."/>
            <person name="Wasai-Hara S."/>
            <person name="Minamisawa K."/>
        </authorList>
    </citation>
    <scope>NUCLEOTIDE SEQUENCE [LARGE SCALE GENOMIC DNA]</scope>
    <source>
        <strain evidence="6 7">144S4</strain>
    </source>
</reference>
<accession>A0A9X9XLA8</accession>
<proteinExistence type="predicted"/>
<dbReference type="Pfam" id="PF07732">
    <property type="entry name" value="Cu-oxidase_3"/>
    <property type="match status" value="1"/>
</dbReference>
<organism evidence="6 7">
    <name type="scientific">Bradyrhizobium barranii subsp. barranii</name>
    <dbReference type="NCBI Taxonomy" id="2823807"/>
    <lineage>
        <taxon>Bacteria</taxon>
        <taxon>Pseudomonadati</taxon>
        <taxon>Pseudomonadota</taxon>
        <taxon>Alphaproteobacteria</taxon>
        <taxon>Hyphomicrobiales</taxon>
        <taxon>Nitrobacteraceae</taxon>
        <taxon>Bradyrhizobium</taxon>
        <taxon>Bradyrhizobium barranii</taxon>
    </lineage>
</organism>
<evidence type="ECO:0000259" key="3">
    <source>
        <dbReference type="Pfam" id="PF01965"/>
    </source>
</evidence>
<dbReference type="CDD" id="cd13853">
    <property type="entry name" value="CuRO_1_Tth-MCO_like"/>
    <property type="match status" value="1"/>
</dbReference>
<evidence type="ECO:0000259" key="4">
    <source>
        <dbReference type="Pfam" id="PF07731"/>
    </source>
</evidence>
<dbReference type="AlphaFoldDB" id="A0A9X9XLA8"/>
<gene>
    <name evidence="6" type="ORF">J4G43_027055</name>
</gene>
<dbReference type="KEGG" id="bban:J4G43_027055"/>
<dbReference type="Pfam" id="PF07731">
    <property type="entry name" value="Cu-oxidase_2"/>
    <property type="match status" value="1"/>
</dbReference>
<dbReference type="GO" id="GO:0005507">
    <property type="term" value="F:copper ion binding"/>
    <property type="evidence" value="ECO:0007669"/>
    <property type="project" value="InterPro"/>
</dbReference>
<dbReference type="Gene3D" id="3.40.50.880">
    <property type="match status" value="1"/>
</dbReference>
<dbReference type="InterPro" id="IPR002355">
    <property type="entry name" value="Cu_oxidase_Cu_BS"/>
</dbReference>
<feature type="domain" description="Plastocyanin-like" evidence="5">
    <location>
        <begin position="9"/>
        <end position="81"/>
    </location>
</feature>
<dbReference type="PROSITE" id="PS00080">
    <property type="entry name" value="MULTICOPPER_OXIDASE2"/>
    <property type="match status" value="1"/>
</dbReference>
<dbReference type="Proteomes" id="UP000664702">
    <property type="component" value="Chromosome"/>
</dbReference>
<evidence type="ECO:0000313" key="6">
    <source>
        <dbReference type="EMBL" id="UEM08452.1"/>
    </source>
</evidence>
<name>A0A9X9XLA8_9BRAD</name>
<dbReference type="RefSeq" id="WP_225005140.1">
    <property type="nucleotide sequence ID" value="NZ_CP086136.1"/>
</dbReference>
<dbReference type="InterPro" id="IPR033138">
    <property type="entry name" value="Cu_oxidase_CS"/>
</dbReference>
<dbReference type="InterPro" id="IPR008972">
    <property type="entry name" value="Cupredoxin"/>
</dbReference>
<sequence>MPALVGCFNTTNLHTHGLHVSPAGNSDNVLLNIAPQTKFPYEINIPNDHPAGTFWYHAHRHGSTAVQVASGASGVLVVKGERPYTPPSPQNPKPIADIDTVLHDVNGAPFKEQLFQFQQIAYACFANQPNQPGGPWQQIYTTLGLYNANSPANIANAPWTCPLATSGNPVSPGVVENFGLQLDSSSIWDTNGRFTSVNGIVQPTLTVPAGEIQRWRFVHAGIHDTINIQLVRATPVGTTNLIATSALSGNRQQQKADLLAACNASTGTLIPQFEIASDGLTRTKLRTVHASQVGGVLESNYMQPGYRSDVLVVFPSDGDYCLLNQAAPKAERVSNGNGGGQGPSTPQLLAYVHVRGGQPVTGDLQAYVGKALYDANPTLPDAVRTGLRDGDLQPWAPFENLAPPAAGSQQQQAAFAINFPAFTVNNASYDPDVVNFTREVNTTDDWMLSAQGEPHIFHIHVNPFQVIDVTTTNTNGQQISIYNPDGTCKPDIVYADKQQLANQYCGMWHTFRDTIIVENNYQIRVRTRYDRYIGEYVLHCHILDHEDAGMMANIAIVPDLNAPGGGLGMAGMPCQAADGDTRGDARRPQTLIVTKQGGLRAMKIGIPVYDGVDMLDVAGPFEMFDWADFDVEIVAAKSGMKRFRNRGFPFEVAKSFAECTQYDAVWIPGGDPDALTEIINDPHRTYVQFLTGQAAGAKYMCSVCEGAMLFAASGLLDDHWATTHWAFLECFPTLFPKVKVADGHPRFVLDRNRLTGGGISAGLDEALMLITLLGGTELAREVQQNTQYYPEPPVRSAIPAAPQCPLPGVKPPGASQ</sequence>
<dbReference type="Gene3D" id="2.60.40.420">
    <property type="entry name" value="Cupredoxins - blue copper proteins"/>
    <property type="match status" value="3"/>
</dbReference>
<dbReference type="InterPro" id="IPR029062">
    <property type="entry name" value="Class_I_gatase-like"/>
</dbReference>
<dbReference type="EMBL" id="CP086136">
    <property type="protein sequence ID" value="UEM08452.1"/>
    <property type="molecule type" value="Genomic_DNA"/>
</dbReference>
<keyword evidence="2" id="KW-0560">Oxidoreductase</keyword>
<dbReference type="SUPFAM" id="SSF52317">
    <property type="entry name" value="Class I glutamine amidotransferase-like"/>
    <property type="match status" value="1"/>
</dbReference>
<dbReference type="InterPro" id="IPR052158">
    <property type="entry name" value="INH-QAR"/>
</dbReference>
<evidence type="ECO:0000259" key="5">
    <source>
        <dbReference type="Pfam" id="PF07732"/>
    </source>
</evidence>
<dbReference type="PANTHER" id="PTHR43130:SF3">
    <property type="entry name" value="HTH-TYPE TRANSCRIPTIONAL REGULATOR RV1931C"/>
    <property type="match status" value="1"/>
</dbReference>
<dbReference type="InterPro" id="IPR011706">
    <property type="entry name" value="Cu-oxidase_C"/>
</dbReference>
<dbReference type="SUPFAM" id="SSF49503">
    <property type="entry name" value="Cupredoxins"/>
    <property type="match status" value="3"/>
</dbReference>
<feature type="domain" description="DJ-1/PfpI" evidence="3">
    <location>
        <begin position="602"/>
        <end position="760"/>
    </location>
</feature>